<evidence type="ECO:0000313" key="4">
    <source>
        <dbReference type="Proteomes" id="UP000070544"/>
    </source>
</evidence>
<dbReference type="Pfam" id="PF13920">
    <property type="entry name" value="zf-C3HC4_3"/>
    <property type="match status" value="1"/>
</dbReference>
<keyword evidence="1" id="KW-0479">Metal-binding</keyword>
<dbReference type="SUPFAM" id="SSF57850">
    <property type="entry name" value="RING/U-box"/>
    <property type="match status" value="1"/>
</dbReference>
<dbReference type="PROSITE" id="PS50089">
    <property type="entry name" value="ZF_RING_2"/>
    <property type="match status" value="1"/>
</dbReference>
<organism evidence="3 4">
    <name type="scientific">Gonapodya prolifera (strain JEL478)</name>
    <name type="common">Monoblepharis prolifera</name>
    <dbReference type="NCBI Taxonomy" id="1344416"/>
    <lineage>
        <taxon>Eukaryota</taxon>
        <taxon>Fungi</taxon>
        <taxon>Fungi incertae sedis</taxon>
        <taxon>Chytridiomycota</taxon>
        <taxon>Chytridiomycota incertae sedis</taxon>
        <taxon>Monoblepharidomycetes</taxon>
        <taxon>Monoblepharidales</taxon>
        <taxon>Gonapodyaceae</taxon>
        <taxon>Gonapodya</taxon>
    </lineage>
</organism>
<dbReference type="Gene3D" id="3.30.40.10">
    <property type="entry name" value="Zinc/RING finger domain, C3HC4 (zinc finger)"/>
    <property type="match status" value="1"/>
</dbReference>
<evidence type="ECO:0000256" key="1">
    <source>
        <dbReference type="PROSITE-ProRule" id="PRU00175"/>
    </source>
</evidence>
<gene>
    <name evidence="3" type="ORF">M427DRAFT_54293</name>
</gene>
<dbReference type="Proteomes" id="UP000070544">
    <property type="component" value="Unassembled WGS sequence"/>
</dbReference>
<feature type="domain" description="RING-type" evidence="2">
    <location>
        <begin position="220"/>
        <end position="261"/>
    </location>
</feature>
<dbReference type="GO" id="GO:0008270">
    <property type="term" value="F:zinc ion binding"/>
    <property type="evidence" value="ECO:0007669"/>
    <property type="project" value="UniProtKB-KW"/>
</dbReference>
<sequence length="272" mass="30833">MPETANKWRLQYRVNRLDRDRHSIKVTNISGTSLLVAVSNYSRASESDSWHPLLNGQSNTWQREAWDVVIVWDTSDSKIQDKKGAVYVGAPTEVEIVGWESYSAPCQSDPDMGGIRMKNISEVSVDAFVSTYGGSGGDDKWFNLSPAGTIPPSPSTVDNLWRRRGPEWQIAAFRTMSAIDSEGRVAAYVPVGSLVEFLGWSRDDKLRVVWPKRSRESFECIVCFTANREMAVDRCRHLVACEGCFERLRVRPDIFRCPYCRVEGNQIRVYIP</sequence>
<keyword evidence="1" id="KW-0863">Zinc-finger</keyword>
<protein>
    <recommendedName>
        <fullName evidence="2">RING-type domain-containing protein</fullName>
    </recommendedName>
</protein>
<reference evidence="3 4" key="1">
    <citation type="journal article" date="2015" name="Genome Biol. Evol.">
        <title>Phylogenomic analyses indicate that early fungi evolved digesting cell walls of algal ancestors of land plants.</title>
        <authorList>
            <person name="Chang Y."/>
            <person name="Wang S."/>
            <person name="Sekimoto S."/>
            <person name="Aerts A.L."/>
            <person name="Choi C."/>
            <person name="Clum A."/>
            <person name="LaButti K.M."/>
            <person name="Lindquist E.A."/>
            <person name="Yee Ngan C."/>
            <person name="Ohm R.A."/>
            <person name="Salamov A.A."/>
            <person name="Grigoriev I.V."/>
            <person name="Spatafora J.W."/>
            <person name="Berbee M.L."/>
        </authorList>
    </citation>
    <scope>NUCLEOTIDE SEQUENCE [LARGE SCALE GENOMIC DNA]</scope>
    <source>
        <strain evidence="3 4">JEL478</strain>
    </source>
</reference>
<evidence type="ECO:0000313" key="3">
    <source>
        <dbReference type="EMBL" id="KXS17695.1"/>
    </source>
</evidence>
<evidence type="ECO:0000259" key="2">
    <source>
        <dbReference type="PROSITE" id="PS50089"/>
    </source>
</evidence>
<keyword evidence="1" id="KW-0862">Zinc</keyword>
<dbReference type="OMA" id="CFTANRE"/>
<dbReference type="InterPro" id="IPR001841">
    <property type="entry name" value="Znf_RING"/>
</dbReference>
<dbReference type="AlphaFoldDB" id="A0A139AMM4"/>
<dbReference type="InterPro" id="IPR013083">
    <property type="entry name" value="Znf_RING/FYVE/PHD"/>
</dbReference>
<proteinExistence type="predicted"/>
<accession>A0A139AMM4</accession>
<dbReference type="OrthoDB" id="2822793at2759"/>
<keyword evidence="4" id="KW-1185">Reference proteome</keyword>
<name>A0A139AMM4_GONPJ</name>
<dbReference type="EMBL" id="KQ965745">
    <property type="protein sequence ID" value="KXS17695.1"/>
    <property type="molecule type" value="Genomic_DNA"/>
</dbReference>